<proteinExistence type="predicted"/>
<dbReference type="Proteomes" id="UP001457282">
    <property type="component" value="Unassembled WGS sequence"/>
</dbReference>
<reference evidence="2 3" key="1">
    <citation type="journal article" date="2023" name="G3 (Bethesda)">
        <title>A chromosome-length genome assembly and annotation of blackberry (Rubus argutus, cv. 'Hillquist').</title>
        <authorList>
            <person name="Bruna T."/>
            <person name="Aryal R."/>
            <person name="Dudchenko O."/>
            <person name="Sargent D.J."/>
            <person name="Mead D."/>
            <person name="Buti M."/>
            <person name="Cavallini A."/>
            <person name="Hytonen T."/>
            <person name="Andres J."/>
            <person name="Pham M."/>
            <person name="Weisz D."/>
            <person name="Mascagni F."/>
            <person name="Usai G."/>
            <person name="Natali L."/>
            <person name="Bassil N."/>
            <person name="Fernandez G.E."/>
            <person name="Lomsadze A."/>
            <person name="Armour M."/>
            <person name="Olukolu B."/>
            <person name="Poorten T."/>
            <person name="Britton C."/>
            <person name="Davik J."/>
            <person name="Ashrafi H."/>
            <person name="Aiden E.L."/>
            <person name="Borodovsky M."/>
            <person name="Worthington M."/>
        </authorList>
    </citation>
    <scope>NUCLEOTIDE SEQUENCE [LARGE SCALE GENOMIC DNA]</scope>
    <source>
        <strain evidence="2">PI 553951</strain>
    </source>
</reference>
<evidence type="ECO:0000313" key="2">
    <source>
        <dbReference type="EMBL" id="KAK9929361.1"/>
    </source>
</evidence>
<dbReference type="EMBL" id="JBEDUW010000005">
    <property type="protein sequence ID" value="KAK9929361.1"/>
    <property type="molecule type" value="Genomic_DNA"/>
</dbReference>
<name>A0AAW1WZE8_RUBAR</name>
<feature type="region of interest" description="Disordered" evidence="1">
    <location>
        <begin position="1"/>
        <end position="28"/>
    </location>
</feature>
<comment type="caution">
    <text evidence="2">The sequence shown here is derived from an EMBL/GenBank/DDBJ whole genome shotgun (WGS) entry which is preliminary data.</text>
</comment>
<feature type="compositionally biased region" description="Acidic residues" evidence="1">
    <location>
        <begin position="16"/>
        <end position="28"/>
    </location>
</feature>
<sequence length="246" mass="28435">MKNDELPVKKRKRQEEEEMLGDSDQDDDEDYDVNKILYWLLRSRTRNGNVSLIMFRHHHWGWLNKNNGPTPLEDEPVVLQVDENSGLQQIEADQEAPPSELAELEQWFEAEFEVAGPARLEAEQVSWEVDENSGLQQFEYETQLGEENLEQQLCVPTFAADDMMSDEIMSGRQFYQDEDLVRQMGADVGIMTQGEVELYGGNLSDVMVGANWPKSFVEDLMNDEQPNTMEVGDWNVGYLDFGYFEF</sequence>
<organism evidence="2 3">
    <name type="scientific">Rubus argutus</name>
    <name type="common">Southern blackberry</name>
    <dbReference type="NCBI Taxonomy" id="59490"/>
    <lineage>
        <taxon>Eukaryota</taxon>
        <taxon>Viridiplantae</taxon>
        <taxon>Streptophyta</taxon>
        <taxon>Embryophyta</taxon>
        <taxon>Tracheophyta</taxon>
        <taxon>Spermatophyta</taxon>
        <taxon>Magnoliopsida</taxon>
        <taxon>eudicotyledons</taxon>
        <taxon>Gunneridae</taxon>
        <taxon>Pentapetalae</taxon>
        <taxon>rosids</taxon>
        <taxon>fabids</taxon>
        <taxon>Rosales</taxon>
        <taxon>Rosaceae</taxon>
        <taxon>Rosoideae</taxon>
        <taxon>Rosoideae incertae sedis</taxon>
        <taxon>Rubus</taxon>
    </lineage>
</organism>
<dbReference type="AlphaFoldDB" id="A0AAW1WZE8"/>
<keyword evidence="3" id="KW-1185">Reference proteome</keyword>
<accession>A0AAW1WZE8</accession>
<evidence type="ECO:0000256" key="1">
    <source>
        <dbReference type="SAM" id="MobiDB-lite"/>
    </source>
</evidence>
<gene>
    <name evidence="2" type="ORF">M0R45_026463</name>
</gene>
<evidence type="ECO:0000313" key="3">
    <source>
        <dbReference type="Proteomes" id="UP001457282"/>
    </source>
</evidence>
<protein>
    <submittedName>
        <fullName evidence="2">Uncharacterized protein</fullName>
    </submittedName>
</protein>